<dbReference type="Pfam" id="PF00561">
    <property type="entry name" value="Abhydrolase_1"/>
    <property type="match status" value="1"/>
</dbReference>
<comment type="caution">
    <text evidence="2">The sequence shown here is derived from an EMBL/GenBank/DDBJ whole genome shotgun (WGS) entry which is preliminary data.</text>
</comment>
<dbReference type="InterPro" id="IPR000073">
    <property type="entry name" value="AB_hydrolase_1"/>
</dbReference>
<proteinExistence type="predicted"/>
<sequence>MFTESTVAVSSEPAVELFVARTVRPAGRVMLVIHGGPDWDHTYLRKPLDQLAGCHQLIMPDLRGCGRSTRGLADDQYTPAAAVEDLIALLDVLGCGQVDVLGFSYGGLIAQRLALAAPERVRRLIIASSNILPVPSDAFDGWHERAERLTAETAVWSDTSLSGPELTRAAAVASARANVWRPQALGDYLGRLTRIHFTAEWLRPLRAGILPTARPEDSARKLAAVGHPVLLLHGRQDMTFPAALIEHTAELIPSARAVVIEEAGHMAHIDQSREWLNTVAQFLR</sequence>
<evidence type="ECO:0000313" key="2">
    <source>
        <dbReference type="EMBL" id="TDC04628.1"/>
    </source>
</evidence>
<feature type="domain" description="AB hydrolase-1" evidence="1">
    <location>
        <begin position="29"/>
        <end position="270"/>
    </location>
</feature>
<reference evidence="2 3" key="1">
    <citation type="submission" date="2019-02" db="EMBL/GenBank/DDBJ databases">
        <title>Draft genome sequences of novel Actinobacteria.</title>
        <authorList>
            <person name="Sahin N."/>
            <person name="Ay H."/>
            <person name="Saygin H."/>
        </authorList>
    </citation>
    <scope>NUCLEOTIDE SEQUENCE [LARGE SCALE GENOMIC DNA]</scope>
    <source>
        <strain evidence="2 3">KC201</strain>
    </source>
</reference>
<protein>
    <submittedName>
        <fullName evidence="2">Alpha/beta hydrolase</fullName>
    </submittedName>
</protein>
<keyword evidence="2" id="KW-0378">Hydrolase</keyword>
<name>A0A4R4N6Z3_9ACTN</name>
<dbReference type="EMBL" id="SMJZ01000085">
    <property type="protein sequence ID" value="TDC04628.1"/>
    <property type="molecule type" value="Genomic_DNA"/>
</dbReference>
<dbReference type="GO" id="GO:0046464">
    <property type="term" value="P:acylglycerol catabolic process"/>
    <property type="evidence" value="ECO:0007669"/>
    <property type="project" value="TreeGrafter"/>
</dbReference>
<dbReference type="PRINTS" id="PR00412">
    <property type="entry name" value="EPOXHYDRLASE"/>
</dbReference>
<dbReference type="InterPro" id="IPR050266">
    <property type="entry name" value="AB_hydrolase_sf"/>
</dbReference>
<dbReference type="InterPro" id="IPR000639">
    <property type="entry name" value="Epox_hydrolase-like"/>
</dbReference>
<dbReference type="Gene3D" id="3.40.50.1820">
    <property type="entry name" value="alpha/beta hydrolase"/>
    <property type="match status" value="1"/>
</dbReference>
<organism evidence="2 3">
    <name type="scientific">Nonomuraea longispora</name>
    <dbReference type="NCBI Taxonomy" id="1848320"/>
    <lineage>
        <taxon>Bacteria</taxon>
        <taxon>Bacillati</taxon>
        <taxon>Actinomycetota</taxon>
        <taxon>Actinomycetes</taxon>
        <taxon>Streptosporangiales</taxon>
        <taxon>Streptosporangiaceae</taxon>
        <taxon>Nonomuraea</taxon>
    </lineage>
</organism>
<dbReference type="InterPro" id="IPR029058">
    <property type="entry name" value="AB_hydrolase_fold"/>
</dbReference>
<dbReference type="PANTHER" id="PTHR43798:SF5">
    <property type="entry name" value="MONOACYLGLYCEROL LIPASE ABHD6"/>
    <property type="match status" value="1"/>
</dbReference>
<dbReference type="PRINTS" id="PR00111">
    <property type="entry name" value="ABHYDROLASE"/>
</dbReference>
<dbReference type="SUPFAM" id="SSF53474">
    <property type="entry name" value="alpha/beta-Hydrolases"/>
    <property type="match status" value="1"/>
</dbReference>
<dbReference type="Proteomes" id="UP000295157">
    <property type="component" value="Unassembled WGS sequence"/>
</dbReference>
<dbReference type="GO" id="GO:0016020">
    <property type="term" value="C:membrane"/>
    <property type="evidence" value="ECO:0007669"/>
    <property type="project" value="TreeGrafter"/>
</dbReference>
<dbReference type="RefSeq" id="WP_132334528.1">
    <property type="nucleotide sequence ID" value="NZ_SMJZ01000085.1"/>
</dbReference>
<dbReference type="PANTHER" id="PTHR43798">
    <property type="entry name" value="MONOACYLGLYCEROL LIPASE"/>
    <property type="match status" value="1"/>
</dbReference>
<evidence type="ECO:0000259" key="1">
    <source>
        <dbReference type="Pfam" id="PF00561"/>
    </source>
</evidence>
<dbReference type="OrthoDB" id="9804723at2"/>
<dbReference type="AlphaFoldDB" id="A0A4R4N6Z3"/>
<keyword evidence="3" id="KW-1185">Reference proteome</keyword>
<dbReference type="GO" id="GO:0047372">
    <property type="term" value="F:monoacylglycerol lipase activity"/>
    <property type="evidence" value="ECO:0007669"/>
    <property type="project" value="TreeGrafter"/>
</dbReference>
<evidence type="ECO:0000313" key="3">
    <source>
        <dbReference type="Proteomes" id="UP000295157"/>
    </source>
</evidence>
<accession>A0A4R4N6Z3</accession>
<gene>
    <name evidence="2" type="ORF">E1267_22290</name>
</gene>